<dbReference type="PROSITE" id="PS51635">
    <property type="entry name" value="PNPLA"/>
    <property type="match status" value="1"/>
</dbReference>
<evidence type="ECO:0000256" key="1">
    <source>
        <dbReference type="ARBA" id="ARBA00022801"/>
    </source>
</evidence>
<dbReference type="InterPro" id="IPR002641">
    <property type="entry name" value="PNPLA_dom"/>
</dbReference>
<feature type="short sequence motif" description="GXGXXG" evidence="4">
    <location>
        <begin position="14"/>
        <end position="19"/>
    </location>
</feature>
<dbReference type="PANTHER" id="PTHR14226:SF57">
    <property type="entry name" value="BLR7027 PROTEIN"/>
    <property type="match status" value="1"/>
</dbReference>
<feature type="active site" description="Nucleophile" evidence="4">
    <location>
        <position position="46"/>
    </location>
</feature>
<dbReference type="GO" id="GO:0016787">
    <property type="term" value="F:hydrolase activity"/>
    <property type="evidence" value="ECO:0007669"/>
    <property type="project" value="UniProtKB-UniRule"/>
</dbReference>
<keyword evidence="1 4" id="KW-0378">Hydrolase</keyword>
<evidence type="ECO:0000256" key="2">
    <source>
        <dbReference type="ARBA" id="ARBA00022963"/>
    </source>
</evidence>
<organism evidence="6 7">
    <name type="scientific">Parvularcula mediterranea</name>
    <dbReference type="NCBI Taxonomy" id="2732508"/>
    <lineage>
        <taxon>Bacteria</taxon>
        <taxon>Pseudomonadati</taxon>
        <taxon>Pseudomonadota</taxon>
        <taxon>Alphaproteobacteria</taxon>
        <taxon>Parvularculales</taxon>
        <taxon>Parvularculaceae</taxon>
        <taxon>Parvularcula</taxon>
    </lineage>
</organism>
<dbReference type="EMBL" id="JABFCX010000002">
    <property type="protein sequence ID" value="NNU15996.1"/>
    <property type="molecule type" value="Genomic_DNA"/>
</dbReference>
<dbReference type="InterPro" id="IPR016035">
    <property type="entry name" value="Acyl_Trfase/lysoPLipase"/>
</dbReference>
<dbReference type="Proteomes" id="UP000536835">
    <property type="component" value="Unassembled WGS sequence"/>
</dbReference>
<gene>
    <name evidence="6" type="ORF">HK107_06640</name>
</gene>
<dbReference type="Pfam" id="PF01734">
    <property type="entry name" value="Patatin"/>
    <property type="match status" value="1"/>
</dbReference>
<keyword evidence="3 4" id="KW-0443">Lipid metabolism</keyword>
<sequence>MEDLTLSAGLVLSGGGARGAYQVGVLSALADAAPGPTPFPVITGVSVGAINAAVLAEQADDFRRGTDKLEALWRSLTCSQVFRSDALHLLGRLSRWGFALPLGWAGVTAPKSLLDASPLGDLLRKQVDGPRIAAMIDEGFLKAFAVTASSYATGDSITFFQGRGTSPDWARAKRSGEAATIGVEHILASAALPGVFQAQRLGKFWYGDGALRQTAPLSPAIRLGCDRLFLIAARDGTPDTEDDPVPEAEEYPSIGVLGGQLLDIVFNDNLDADRERLGRINATLEAMIPERRAMTRLKAIDTLMVRPSEDVRFVAGDHLDEIPPAVKFVLGAIGGMQAPYVLPSYLTFEKGYISALIDMGRRDAEAQMPELLRFIGRGG</sequence>
<name>A0A7Y3W588_9PROT</name>
<evidence type="ECO:0000259" key="5">
    <source>
        <dbReference type="PROSITE" id="PS51635"/>
    </source>
</evidence>
<keyword evidence="7" id="KW-1185">Reference proteome</keyword>
<dbReference type="AlphaFoldDB" id="A0A7Y3W588"/>
<feature type="short sequence motif" description="GXSXG" evidence="4">
    <location>
        <begin position="44"/>
        <end position="48"/>
    </location>
</feature>
<dbReference type="GO" id="GO:0016042">
    <property type="term" value="P:lipid catabolic process"/>
    <property type="evidence" value="ECO:0007669"/>
    <property type="project" value="UniProtKB-UniRule"/>
</dbReference>
<proteinExistence type="predicted"/>
<feature type="domain" description="PNPLA" evidence="5">
    <location>
        <begin position="10"/>
        <end position="221"/>
    </location>
</feature>
<protein>
    <submittedName>
        <fullName evidence="6">Patatin-like phospholipase family protein</fullName>
    </submittedName>
</protein>
<evidence type="ECO:0000256" key="3">
    <source>
        <dbReference type="ARBA" id="ARBA00023098"/>
    </source>
</evidence>
<feature type="short sequence motif" description="DGA/G" evidence="4">
    <location>
        <begin position="208"/>
        <end position="210"/>
    </location>
</feature>
<feature type="active site" description="Proton acceptor" evidence="4">
    <location>
        <position position="208"/>
    </location>
</feature>
<evidence type="ECO:0000313" key="6">
    <source>
        <dbReference type="EMBL" id="NNU15996.1"/>
    </source>
</evidence>
<evidence type="ECO:0000256" key="4">
    <source>
        <dbReference type="PROSITE-ProRule" id="PRU01161"/>
    </source>
</evidence>
<dbReference type="Gene3D" id="3.40.1090.10">
    <property type="entry name" value="Cytosolic phospholipase A2 catalytic domain"/>
    <property type="match status" value="1"/>
</dbReference>
<evidence type="ECO:0000313" key="7">
    <source>
        <dbReference type="Proteomes" id="UP000536835"/>
    </source>
</evidence>
<dbReference type="InterPro" id="IPR050301">
    <property type="entry name" value="NTE"/>
</dbReference>
<reference evidence="6 7" key="1">
    <citation type="submission" date="2020-05" db="EMBL/GenBank/DDBJ databases">
        <title>Parvularcula mediterraneae sp. nov., isolated from polypropylene straw from shallow seawater of the seashore of Laganas in Zakynthos island, Greece.</title>
        <authorList>
            <person name="Szabo I."/>
            <person name="Al-Omari J."/>
            <person name="Rado J."/>
            <person name="Szerdahelyi G.S."/>
        </authorList>
    </citation>
    <scope>NUCLEOTIDE SEQUENCE [LARGE SCALE GENOMIC DNA]</scope>
    <source>
        <strain evidence="6 7">ZS-1/3</strain>
    </source>
</reference>
<dbReference type="SUPFAM" id="SSF52151">
    <property type="entry name" value="FabD/lysophospholipase-like"/>
    <property type="match status" value="1"/>
</dbReference>
<accession>A0A7Y3W588</accession>
<keyword evidence="2 4" id="KW-0442">Lipid degradation</keyword>
<dbReference type="PANTHER" id="PTHR14226">
    <property type="entry name" value="NEUROPATHY TARGET ESTERASE/SWISS CHEESE D.MELANOGASTER"/>
    <property type="match status" value="1"/>
</dbReference>
<dbReference type="RefSeq" id="WP_173197868.1">
    <property type="nucleotide sequence ID" value="NZ_JABFCX010000002.1"/>
</dbReference>
<comment type="caution">
    <text evidence="6">The sequence shown here is derived from an EMBL/GenBank/DDBJ whole genome shotgun (WGS) entry which is preliminary data.</text>
</comment>